<proteinExistence type="predicted"/>
<dbReference type="AlphaFoldDB" id="A0A2S5E084"/>
<dbReference type="InterPro" id="IPR003615">
    <property type="entry name" value="HNH_nuc"/>
</dbReference>
<evidence type="ECO:0000313" key="3">
    <source>
        <dbReference type="EMBL" id="POZ84747.1"/>
    </source>
</evidence>
<dbReference type="GO" id="GO:0004519">
    <property type="term" value="F:endonuclease activity"/>
    <property type="evidence" value="ECO:0007669"/>
    <property type="project" value="UniProtKB-KW"/>
</dbReference>
<accession>A0A2S5E084</accession>
<dbReference type="Gene3D" id="3.90.75.20">
    <property type="match status" value="1"/>
</dbReference>
<evidence type="ECO:0000313" key="4">
    <source>
        <dbReference type="Proteomes" id="UP000238655"/>
    </source>
</evidence>
<keyword evidence="3" id="KW-0540">Nuclease</keyword>
<keyword evidence="3" id="KW-0255">Endonuclease</keyword>
<dbReference type="SUPFAM" id="SSF54060">
    <property type="entry name" value="His-Me finger endonucleases"/>
    <property type="match status" value="1"/>
</dbReference>
<keyword evidence="3" id="KW-0378">Hydrolase</keyword>
<organism evidence="3 4">
    <name type="scientific">Burkholderia contaminans</name>
    <dbReference type="NCBI Taxonomy" id="488447"/>
    <lineage>
        <taxon>Bacteria</taxon>
        <taxon>Pseudomonadati</taxon>
        <taxon>Pseudomonadota</taxon>
        <taxon>Betaproteobacteria</taxon>
        <taxon>Burkholderiales</taxon>
        <taxon>Burkholderiaceae</taxon>
        <taxon>Burkholderia</taxon>
        <taxon>Burkholderia cepacia complex</taxon>
    </lineage>
</organism>
<comment type="caution">
    <text evidence="3">The sequence shown here is derived from an EMBL/GenBank/DDBJ whole genome shotgun (WGS) entry which is preliminary data.</text>
</comment>
<feature type="domain" description="HNH nuclease" evidence="2">
    <location>
        <begin position="139"/>
        <end position="160"/>
    </location>
</feature>
<dbReference type="Proteomes" id="UP000238655">
    <property type="component" value="Chromosome 1"/>
</dbReference>
<dbReference type="EMBL" id="PQVP01000002">
    <property type="protein sequence ID" value="POZ84747.1"/>
    <property type="molecule type" value="Genomic_DNA"/>
</dbReference>
<evidence type="ECO:0000256" key="1">
    <source>
        <dbReference type="SAM" id="MobiDB-lite"/>
    </source>
</evidence>
<feature type="region of interest" description="Disordered" evidence="1">
    <location>
        <begin position="59"/>
        <end position="89"/>
    </location>
</feature>
<name>A0A2S5E084_9BURK</name>
<sequence>MWTDEEVEYLRQHYPYQRSDDVAAALGIPLRLVYSKAHRLDLKKSSAFLESDASGRLKHGTSISPETRFKPGHQTWNKGKKGATGHHPNCRATQFRKGDRNGIAASRYQPIGTERINSEGYLERKVNDDNPAQRRWVTVHRLVWQSAYGSIPKGYVVCFLPGRRTAVAAEIVPEILELVHRADLARRNHWSNQHPELGKLVQLKGAITRQVNRIAREAKEKQS</sequence>
<dbReference type="InterPro" id="IPR044925">
    <property type="entry name" value="His-Me_finger_sf"/>
</dbReference>
<reference evidence="3 4" key="1">
    <citation type="submission" date="2018-01" db="EMBL/GenBank/DDBJ databases">
        <title>Successful Treatment of Persistent Burkholderia cepacia Bacteremia with Ceftazidime-Avibactam.</title>
        <authorList>
            <person name="Tamma P."/>
            <person name="Fan Y."/>
            <person name="Bergman Y."/>
            <person name="Sick-Samuels A."/>
            <person name="Hsu A."/>
            <person name="Timp W."/>
            <person name="Simner P."/>
        </authorList>
    </citation>
    <scope>NUCLEOTIDE SEQUENCE [LARGE SCALE GENOMIC DNA]</scope>
    <source>
        <strain evidence="3 4">170816</strain>
    </source>
</reference>
<gene>
    <name evidence="3" type="ORF">C3743_15585</name>
</gene>
<protein>
    <submittedName>
        <fullName evidence="3">HNH endonuclease</fullName>
    </submittedName>
</protein>
<evidence type="ECO:0000259" key="2">
    <source>
        <dbReference type="Pfam" id="PF13392"/>
    </source>
</evidence>
<dbReference type="Pfam" id="PF13392">
    <property type="entry name" value="HNH_3"/>
    <property type="match status" value="1"/>
</dbReference>